<dbReference type="EMBL" id="JADHQD010000002">
    <property type="protein sequence ID" value="MBL6817881.1"/>
    <property type="molecule type" value="Genomic_DNA"/>
</dbReference>
<dbReference type="PANTHER" id="PTHR36504">
    <property type="entry name" value="LIPOPOLYSACCHARIDE EXPORT SYSTEM PROTEIN LPTA"/>
    <property type="match status" value="1"/>
</dbReference>
<dbReference type="GO" id="GO:0015920">
    <property type="term" value="P:lipopolysaccharide transport"/>
    <property type="evidence" value="ECO:0007669"/>
    <property type="project" value="TreeGrafter"/>
</dbReference>
<evidence type="ECO:0000259" key="2">
    <source>
        <dbReference type="Pfam" id="PF03968"/>
    </source>
</evidence>
<accession>A0A937I8J8</accession>
<dbReference type="GO" id="GO:0009279">
    <property type="term" value="C:cell outer membrane"/>
    <property type="evidence" value="ECO:0007669"/>
    <property type="project" value="TreeGrafter"/>
</dbReference>
<dbReference type="GO" id="GO:0017089">
    <property type="term" value="F:glycolipid transfer activity"/>
    <property type="evidence" value="ECO:0007669"/>
    <property type="project" value="TreeGrafter"/>
</dbReference>
<dbReference type="Gene3D" id="2.60.450.10">
    <property type="entry name" value="Lipopolysaccharide (LPS) transport protein A like domain"/>
    <property type="match status" value="1"/>
</dbReference>
<name>A0A937I8J8_9GAMM</name>
<comment type="caution">
    <text evidence="3">The sequence shown here is derived from an EMBL/GenBank/DDBJ whole genome shotgun (WGS) entry which is preliminary data.</text>
</comment>
<evidence type="ECO:0000313" key="3">
    <source>
        <dbReference type="EMBL" id="MBL6817881.1"/>
    </source>
</evidence>
<dbReference type="PANTHER" id="PTHR36504:SF1">
    <property type="entry name" value="LIPOPOLYSACCHARIDE EXPORT SYSTEM PROTEIN LPTA"/>
    <property type="match status" value="1"/>
</dbReference>
<dbReference type="InterPro" id="IPR052037">
    <property type="entry name" value="LPS_export_LptA"/>
</dbReference>
<dbReference type="AlphaFoldDB" id="A0A937I8J8"/>
<evidence type="ECO:0000256" key="1">
    <source>
        <dbReference type="ARBA" id="ARBA00022729"/>
    </source>
</evidence>
<gene>
    <name evidence="3" type="ORF">ISQ64_00580</name>
</gene>
<dbReference type="InterPro" id="IPR005653">
    <property type="entry name" value="OstA-like_N"/>
</dbReference>
<organism evidence="3 4">
    <name type="scientific">SAR86 cluster bacterium</name>
    <dbReference type="NCBI Taxonomy" id="2030880"/>
    <lineage>
        <taxon>Bacteria</taxon>
        <taxon>Pseudomonadati</taxon>
        <taxon>Pseudomonadota</taxon>
        <taxon>Gammaproteobacteria</taxon>
        <taxon>SAR86 cluster</taxon>
    </lineage>
</organism>
<sequence length="138" mass="15411">MIIRIKPLLIIYLLFATNIISDMAINNIFINSKIIEIEKDTNKISFEGDVNIKSGEFTINADNASYDNLKKIIYVSGNPSKIKSVQKNNSFIGSANQIIFSETSKIQLIGNAVMNYDDINISSNEIIFNTKDGKIISD</sequence>
<protein>
    <recommendedName>
        <fullName evidence="2">Organic solvent tolerance-like N-terminal domain-containing protein</fullName>
    </recommendedName>
</protein>
<reference evidence="3" key="1">
    <citation type="submission" date="2020-10" db="EMBL/GenBank/DDBJ databases">
        <title>Microbiome of the Black Sea water column analyzed by genome centric metagenomics.</title>
        <authorList>
            <person name="Cabello-Yeves P.J."/>
            <person name="Callieri C."/>
            <person name="Picazo A."/>
            <person name="Mehrshad M."/>
            <person name="Haro-Moreno J.M."/>
            <person name="Roda-Garcia J."/>
            <person name="Dzembekova N."/>
            <person name="Slabakova V."/>
            <person name="Slabakova N."/>
            <person name="Moncheva S."/>
            <person name="Rodriguez-Valera F."/>
        </authorList>
    </citation>
    <scope>NUCLEOTIDE SEQUENCE</scope>
    <source>
        <strain evidence="3">BS307-5m-G50</strain>
    </source>
</reference>
<dbReference type="GO" id="GO:0030288">
    <property type="term" value="C:outer membrane-bounded periplasmic space"/>
    <property type="evidence" value="ECO:0007669"/>
    <property type="project" value="TreeGrafter"/>
</dbReference>
<proteinExistence type="predicted"/>
<evidence type="ECO:0000313" key="4">
    <source>
        <dbReference type="Proteomes" id="UP000711391"/>
    </source>
</evidence>
<dbReference type="Proteomes" id="UP000711391">
    <property type="component" value="Unassembled WGS sequence"/>
</dbReference>
<keyword evidence="1" id="KW-0732">Signal</keyword>
<feature type="domain" description="Organic solvent tolerance-like N-terminal" evidence="2">
    <location>
        <begin position="30"/>
        <end position="133"/>
    </location>
</feature>
<dbReference type="Pfam" id="PF03968">
    <property type="entry name" value="LptD_N"/>
    <property type="match status" value="1"/>
</dbReference>